<dbReference type="AlphaFoldDB" id="A0A336LFW1"/>
<accession>A0A336LFW1</accession>
<organism evidence="2">
    <name type="scientific">Culicoides sonorensis</name>
    <name type="common">Biting midge</name>
    <dbReference type="NCBI Taxonomy" id="179676"/>
    <lineage>
        <taxon>Eukaryota</taxon>
        <taxon>Metazoa</taxon>
        <taxon>Ecdysozoa</taxon>
        <taxon>Arthropoda</taxon>
        <taxon>Hexapoda</taxon>
        <taxon>Insecta</taxon>
        <taxon>Pterygota</taxon>
        <taxon>Neoptera</taxon>
        <taxon>Endopterygota</taxon>
        <taxon>Diptera</taxon>
        <taxon>Nematocera</taxon>
        <taxon>Chironomoidea</taxon>
        <taxon>Ceratopogonidae</taxon>
        <taxon>Ceratopogoninae</taxon>
        <taxon>Culicoides</taxon>
        <taxon>Monoculicoides</taxon>
    </lineage>
</organism>
<gene>
    <name evidence="2" type="primary">CSON008766</name>
</gene>
<reference evidence="2" key="1">
    <citation type="submission" date="2018-04" db="EMBL/GenBank/DDBJ databases">
        <authorList>
            <person name="Go L.Y."/>
            <person name="Mitchell J.A."/>
        </authorList>
    </citation>
    <scope>NUCLEOTIDE SEQUENCE</scope>
    <source>
        <tissue evidence="2">Whole organism</tissue>
    </source>
</reference>
<feature type="compositionally biased region" description="Polar residues" evidence="1">
    <location>
        <begin position="34"/>
        <end position="48"/>
    </location>
</feature>
<dbReference type="EMBL" id="UFQT01003363">
    <property type="protein sequence ID" value="SSX34905.1"/>
    <property type="molecule type" value="Genomic_DNA"/>
</dbReference>
<evidence type="ECO:0000256" key="1">
    <source>
        <dbReference type="SAM" id="MobiDB-lite"/>
    </source>
</evidence>
<evidence type="ECO:0000313" key="3">
    <source>
        <dbReference type="EMBL" id="SSX34905.1"/>
    </source>
</evidence>
<dbReference type="VEuPathDB" id="VectorBase:CSON008766"/>
<feature type="compositionally biased region" description="Polar residues" evidence="1">
    <location>
        <begin position="8"/>
        <end position="19"/>
    </location>
</feature>
<name>A0A336LFW1_CULSO</name>
<dbReference type="EMBL" id="UFQS01003363">
    <property type="protein sequence ID" value="SSX15541.1"/>
    <property type="molecule type" value="Genomic_DNA"/>
</dbReference>
<protein>
    <submittedName>
        <fullName evidence="2">CSON008766 protein</fullName>
    </submittedName>
</protein>
<evidence type="ECO:0000313" key="2">
    <source>
        <dbReference type="EMBL" id="SSX15541.1"/>
    </source>
</evidence>
<reference evidence="3" key="2">
    <citation type="submission" date="2018-07" db="EMBL/GenBank/DDBJ databases">
        <authorList>
            <person name="Quirk P.G."/>
            <person name="Krulwich T.A."/>
        </authorList>
    </citation>
    <scope>NUCLEOTIDE SEQUENCE</scope>
</reference>
<sequence>MDKAAQDNRANQINPNNQGRPAKSGDPSNRDNRANQLNPNNPQPKSQK</sequence>
<feature type="region of interest" description="Disordered" evidence="1">
    <location>
        <begin position="1"/>
        <end position="48"/>
    </location>
</feature>
<proteinExistence type="predicted"/>